<evidence type="ECO:0000256" key="10">
    <source>
        <dbReference type="PROSITE-ProRule" id="PRU00473"/>
    </source>
</evidence>
<dbReference type="PROSITE" id="PS51123">
    <property type="entry name" value="OMPA_2"/>
    <property type="match status" value="1"/>
</dbReference>
<dbReference type="PROSITE" id="PS51257">
    <property type="entry name" value="PROKAR_LIPOPROTEIN"/>
    <property type="match status" value="1"/>
</dbReference>
<dbReference type="Gene3D" id="2.40.160.20">
    <property type="match status" value="1"/>
</dbReference>
<evidence type="ECO:0000256" key="7">
    <source>
        <dbReference type="ARBA" id="ARBA00023114"/>
    </source>
</evidence>
<evidence type="ECO:0000259" key="12">
    <source>
        <dbReference type="PROSITE" id="PS51123"/>
    </source>
</evidence>
<evidence type="ECO:0000256" key="4">
    <source>
        <dbReference type="ARBA" id="ARBA00022692"/>
    </source>
</evidence>
<evidence type="ECO:0000256" key="6">
    <source>
        <dbReference type="ARBA" id="ARBA00023065"/>
    </source>
</evidence>
<dbReference type="PRINTS" id="PR01021">
    <property type="entry name" value="OMPADOMAIN"/>
</dbReference>
<accession>E8X797</accession>
<dbReference type="InterPro" id="IPR006690">
    <property type="entry name" value="OMPA-like_CS"/>
</dbReference>
<dbReference type="GO" id="GO:0009279">
    <property type="term" value="C:cell outer membrane"/>
    <property type="evidence" value="ECO:0007669"/>
    <property type="project" value="UniProtKB-SubCell"/>
</dbReference>
<gene>
    <name evidence="13" type="ordered locus">AciX9_4379</name>
</gene>
<proteinExistence type="predicted"/>
<dbReference type="KEGG" id="acm:AciX9_4379"/>
<dbReference type="CDD" id="cd07185">
    <property type="entry name" value="OmpA_C-like"/>
    <property type="match status" value="1"/>
</dbReference>
<dbReference type="InterPro" id="IPR036737">
    <property type="entry name" value="OmpA-like_sf"/>
</dbReference>
<keyword evidence="9" id="KW-0998">Cell outer membrane</keyword>
<dbReference type="AlphaFoldDB" id="E8X797"/>
<dbReference type="GO" id="GO:0015288">
    <property type="term" value="F:porin activity"/>
    <property type="evidence" value="ECO:0007669"/>
    <property type="project" value="UniProtKB-KW"/>
</dbReference>
<dbReference type="SUPFAM" id="SSF56925">
    <property type="entry name" value="OMPA-like"/>
    <property type="match status" value="1"/>
</dbReference>
<keyword evidence="13" id="KW-0614">Plasmid</keyword>
<evidence type="ECO:0000256" key="1">
    <source>
        <dbReference type="ARBA" id="ARBA00004571"/>
    </source>
</evidence>
<dbReference type="InterPro" id="IPR050330">
    <property type="entry name" value="Bact_OuterMem_StrucFunc"/>
</dbReference>
<dbReference type="PANTHER" id="PTHR30329">
    <property type="entry name" value="STATOR ELEMENT OF FLAGELLAR MOTOR COMPLEX"/>
    <property type="match status" value="1"/>
</dbReference>
<organism evidence="14">
    <name type="scientific">Granulicella tundricola (strain ATCC BAA-1859 / DSM 23138 / MP5ACTX9)</name>
    <dbReference type="NCBI Taxonomy" id="1198114"/>
    <lineage>
        <taxon>Bacteria</taxon>
        <taxon>Pseudomonadati</taxon>
        <taxon>Acidobacteriota</taxon>
        <taxon>Terriglobia</taxon>
        <taxon>Terriglobales</taxon>
        <taxon>Acidobacteriaceae</taxon>
        <taxon>Granulicella</taxon>
    </lineage>
</organism>
<evidence type="ECO:0000313" key="14">
    <source>
        <dbReference type="Proteomes" id="UP000000343"/>
    </source>
</evidence>
<dbReference type="GO" id="GO:0046930">
    <property type="term" value="C:pore complex"/>
    <property type="evidence" value="ECO:0007669"/>
    <property type="project" value="UniProtKB-KW"/>
</dbReference>
<keyword evidence="3" id="KW-1134">Transmembrane beta strand</keyword>
<dbReference type="InterPro" id="IPR027385">
    <property type="entry name" value="Beta-barrel_OMP"/>
</dbReference>
<dbReference type="PROSITE" id="PS01068">
    <property type="entry name" value="OMPA_1"/>
    <property type="match status" value="1"/>
</dbReference>
<keyword evidence="4" id="KW-0812">Transmembrane</keyword>
<reference evidence="14" key="1">
    <citation type="submission" date="2011-01" db="EMBL/GenBank/DDBJ databases">
        <title>Complete sequence of plasmid3 of Acidobacterium sp. MP5ACTX9.</title>
        <authorList>
            <consortium name="US DOE Joint Genome Institute"/>
            <person name="Lucas S."/>
            <person name="Copeland A."/>
            <person name="Lapidus A."/>
            <person name="Cheng J.-F."/>
            <person name="Goodwin L."/>
            <person name="Pitluck S."/>
            <person name="Teshima H."/>
            <person name="Detter J.C."/>
            <person name="Han C."/>
            <person name="Tapia R."/>
            <person name="Land M."/>
            <person name="Hauser L."/>
            <person name="Kyrpides N."/>
            <person name="Ivanova N."/>
            <person name="Ovchinnikova G."/>
            <person name="Pagani I."/>
            <person name="Rawat S.R."/>
            <person name="Mannisto M."/>
            <person name="Haggblom M.M."/>
            <person name="Woyke T."/>
        </authorList>
    </citation>
    <scope>NUCLEOTIDE SEQUENCE [LARGE SCALE GENOMIC DNA]</scope>
    <source>
        <strain evidence="14">MP5ACTX9</strain>
        <plasmid evidence="14">Plasmid pACIX903</plasmid>
    </source>
</reference>
<dbReference type="PANTHER" id="PTHR30329:SF21">
    <property type="entry name" value="LIPOPROTEIN YIAD-RELATED"/>
    <property type="match status" value="1"/>
</dbReference>
<dbReference type="RefSeq" id="WP_013573050.1">
    <property type="nucleotide sequence ID" value="NC_015058.1"/>
</dbReference>
<feature type="chain" id="PRO_5003233770" evidence="11">
    <location>
        <begin position="21"/>
        <end position="438"/>
    </location>
</feature>
<dbReference type="InterPro" id="IPR011250">
    <property type="entry name" value="OMP/PagP_B-barrel"/>
</dbReference>
<dbReference type="Gene3D" id="3.30.1330.60">
    <property type="entry name" value="OmpA-like domain"/>
    <property type="match status" value="1"/>
</dbReference>
<dbReference type="HOGENOM" id="CLU_743800_0_0_0"/>
<evidence type="ECO:0000256" key="2">
    <source>
        <dbReference type="ARBA" id="ARBA00022448"/>
    </source>
</evidence>
<protein>
    <submittedName>
        <fullName evidence="13">OmpA/MotB domain protein</fullName>
    </submittedName>
</protein>
<geneLocation type="plasmid" evidence="13 14">
    <name>pACIX903</name>
</geneLocation>
<keyword evidence="6" id="KW-0406">Ion transport</keyword>
<sequence>MRSTTLTLVLAILGCSAALAQQSSGNPALIVPKLDVSLGYNFMRANAPPGGCPCFSLNGGYLAAGVHIVDWLSVEGEATGGRANDISLLGQNLNLITVAAGPRVTLSGHRIVPFGEALFGIAHGSDSYFPTGTSFTTSASSFALSAGGGLDYSINHRYAIRALDVQYLRTAFPNGNSNTQNHLMIGAGLVVKFGGHMHWSPAPVAREEKRPSEISFTCSSVTPTVKEGDIIEVSGHAFTSPDQLALDYAWTSDSGVIIGSGRMIAVKTAGMAPGDYHVKGKAALLSSPTTFAECEVPFHVSARPVAVANGAGSSLTPAEIAKSDVIFHENVQDALFDYDSAEIRPDAKVAIEHAGKFLTEHPDIQVLIEGYADDRGSAEYNLGLGAQRASAARTALMEQGIPPERLKIISYGKEAQVCVQQTEQCWQQNRRAAFSMHH</sequence>
<evidence type="ECO:0000256" key="9">
    <source>
        <dbReference type="ARBA" id="ARBA00023237"/>
    </source>
</evidence>
<dbReference type="Pfam" id="PF00691">
    <property type="entry name" value="OmpA"/>
    <property type="match status" value="1"/>
</dbReference>
<keyword evidence="8 10" id="KW-0472">Membrane</keyword>
<name>E8X797_GRATM</name>
<dbReference type="GO" id="GO:0006811">
    <property type="term" value="P:monoatomic ion transport"/>
    <property type="evidence" value="ECO:0007669"/>
    <property type="project" value="UniProtKB-KW"/>
</dbReference>
<dbReference type="InterPro" id="IPR006664">
    <property type="entry name" value="OMP_bac"/>
</dbReference>
<dbReference type="InterPro" id="IPR006665">
    <property type="entry name" value="OmpA-like"/>
</dbReference>
<feature type="signal peptide" evidence="11">
    <location>
        <begin position="1"/>
        <end position="20"/>
    </location>
</feature>
<dbReference type="EMBL" id="CP002483">
    <property type="protein sequence ID" value="ADW71331.1"/>
    <property type="molecule type" value="Genomic_DNA"/>
</dbReference>
<dbReference type="OrthoDB" id="9809164at2"/>
<keyword evidence="7" id="KW-0626">Porin</keyword>
<evidence type="ECO:0000256" key="8">
    <source>
        <dbReference type="ARBA" id="ARBA00023136"/>
    </source>
</evidence>
<dbReference type="Pfam" id="PF13505">
    <property type="entry name" value="OMP_b-brl"/>
    <property type="match status" value="1"/>
</dbReference>
<dbReference type="Proteomes" id="UP000000343">
    <property type="component" value="Plasmid pACIX903"/>
</dbReference>
<evidence type="ECO:0000313" key="13">
    <source>
        <dbReference type="EMBL" id="ADW71331.1"/>
    </source>
</evidence>
<feature type="domain" description="OmpA-like" evidence="12">
    <location>
        <begin position="323"/>
        <end position="438"/>
    </location>
</feature>
<evidence type="ECO:0000256" key="3">
    <source>
        <dbReference type="ARBA" id="ARBA00022452"/>
    </source>
</evidence>
<keyword evidence="2" id="KW-0813">Transport</keyword>
<dbReference type="SUPFAM" id="SSF103088">
    <property type="entry name" value="OmpA-like"/>
    <property type="match status" value="1"/>
</dbReference>
<evidence type="ECO:0000256" key="11">
    <source>
        <dbReference type="SAM" id="SignalP"/>
    </source>
</evidence>
<comment type="subcellular location">
    <subcellularLocation>
        <location evidence="1">Cell outer membrane</location>
        <topology evidence="1">Multi-pass membrane protein</topology>
    </subcellularLocation>
</comment>
<keyword evidence="14" id="KW-1185">Reference proteome</keyword>
<evidence type="ECO:0000256" key="5">
    <source>
        <dbReference type="ARBA" id="ARBA00022729"/>
    </source>
</evidence>
<keyword evidence="5 11" id="KW-0732">Signal</keyword>